<comment type="catalytic activity">
    <reaction evidence="1">
        <text>ATP + protein L-histidine = ADP + protein N-phospho-L-histidine.</text>
        <dbReference type="EC" id="2.7.13.3"/>
    </reaction>
</comment>
<dbReference type="SMART" id="SM00304">
    <property type="entry name" value="HAMP"/>
    <property type="match status" value="1"/>
</dbReference>
<keyword evidence="8 15" id="KW-0418">Kinase</keyword>
<dbReference type="Proteomes" id="UP001444625">
    <property type="component" value="Unassembled WGS sequence"/>
</dbReference>
<evidence type="ECO:0000256" key="9">
    <source>
        <dbReference type="ARBA" id="ARBA00022840"/>
    </source>
</evidence>
<keyword evidence="10" id="KW-0902">Two-component regulatory system</keyword>
<evidence type="ECO:0000256" key="4">
    <source>
        <dbReference type="ARBA" id="ARBA00022475"/>
    </source>
</evidence>
<dbReference type="SUPFAM" id="SSF158472">
    <property type="entry name" value="HAMP domain-like"/>
    <property type="match status" value="1"/>
</dbReference>
<name>A0ABU9XI26_9BACI</name>
<feature type="transmembrane region" description="Helical" evidence="12">
    <location>
        <begin position="7"/>
        <end position="29"/>
    </location>
</feature>
<evidence type="ECO:0000313" key="15">
    <source>
        <dbReference type="EMBL" id="MEN2767909.1"/>
    </source>
</evidence>
<evidence type="ECO:0000256" key="2">
    <source>
        <dbReference type="ARBA" id="ARBA00004651"/>
    </source>
</evidence>
<reference evidence="15 16" key="1">
    <citation type="submission" date="2024-05" db="EMBL/GenBank/DDBJ databases">
        <authorList>
            <person name="Haq I."/>
            <person name="Ullah Z."/>
            <person name="Ahmad R."/>
            <person name="Li M."/>
            <person name="Tong Y."/>
        </authorList>
    </citation>
    <scope>NUCLEOTIDE SEQUENCE [LARGE SCALE GENOMIC DNA]</scope>
    <source>
        <strain evidence="15 16">16A2E</strain>
    </source>
</reference>
<gene>
    <name evidence="15" type="ORF">ABC228_11965</name>
</gene>
<evidence type="ECO:0000256" key="8">
    <source>
        <dbReference type="ARBA" id="ARBA00022777"/>
    </source>
</evidence>
<keyword evidence="7" id="KW-0547">Nucleotide-binding</keyword>
<organism evidence="15 16">
    <name type="scientific">Ornithinibacillus xuwenensis</name>
    <dbReference type="NCBI Taxonomy" id="3144668"/>
    <lineage>
        <taxon>Bacteria</taxon>
        <taxon>Bacillati</taxon>
        <taxon>Bacillota</taxon>
        <taxon>Bacilli</taxon>
        <taxon>Bacillales</taxon>
        <taxon>Bacillaceae</taxon>
        <taxon>Ornithinibacillus</taxon>
    </lineage>
</organism>
<dbReference type="InterPro" id="IPR003660">
    <property type="entry name" value="HAMP_dom"/>
</dbReference>
<evidence type="ECO:0000256" key="6">
    <source>
        <dbReference type="ARBA" id="ARBA00022679"/>
    </source>
</evidence>
<evidence type="ECO:0000256" key="5">
    <source>
        <dbReference type="ARBA" id="ARBA00022553"/>
    </source>
</evidence>
<dbReference type="SUPFAM" id="SSF55874">
    <property type="entry name" value="ATPase domain of HSP90 chaperone/DNA topoisomerase II/histidine kinase"/>
    <property type="match status" value="1"/>
</dbReference>
<evidence type="ECO:0000256" key="11">
    <source>
        <dbReference type="ARBA" id="ARBA00023136"/>
    </source>
</evidence>
<dbReference type="InterPro" id="IPR036890">
    <property type="entry name" value="HATPase_C_sf"/>
</dbReference>
<keyword evidence="11 12" id="KW-0472">Membrane</keyword>
<dbReference type="GO" id="GO:0004673">
    <property type="term" value="F:protein histidine kinase activity"/>
    <property type="evidence" value="ECO:0007669"/>
    <property type="project" value="UniProtKB-EC"/>
</dbReference>
<proteinExistence type="predicted"/>
<evidence type="ECO:0000313" key="16">
    <source>
        <dbReference type="Proteomes" id="UP001444625"/>
    </source>
</evidence>
<dbReference type="Gene3D" id="3.30.565.10">
    <property type="entry name" value="Histidine kinase-like ATPase, C-terminal domain"/>
    <property type="match status" value="1"/>
</dbReference>
<evidence type="ECO:0000256" key="3">
    <source>
        <dbReference type="ARBA" id="ARBA00012438"/>
    </source>
</evidence>
<dbReference type="Gene3D" id="6.10.340.10">
    <property type="match status" value="1"/>
</dbReference>
<dbReference type="Pfam" id="PF00672">
    <property type="entry name" value="HAMP"/>
    <property type="match status" value="1"/>
</dbReference>
<dbReference type="Pfam" id="PF02518">
    <property type="entry name" value="HATPase_c"/>
    <property type="match status" value="1"/>
</dbReference>
<comment type="subcellular location">
    <subcellularLocation>
        <location evidence="2">Cell membrane</location>
        <topology evidence="2">Multi-pass membrane protein</topology>
    </subcellularLocation>
</comment>
<dbReference type="InterPro" id="IPR003594">
    <property type="entry name" value="HATPase_dom"/>
</dbReference>
<keyword evidence="16" id="KW-1185">Reference proteome</keyword>
<keyword evidence="12" id="KW-1133">Transmembrane helix</keyword>
<dbReference type="RefSeq" id="WP_345825375.1">
    <property type="nucleotide sequence ID" value="NZ_JBDIML010000003.1"/>
</dbReference>
<evidence type="ECO:0000259" key="14">
    <source>
        <dbReference type="PROSITE" id="PS50885"/>
    </source>
</evidence>
<feature type="domain" description="HAMP" evidence="14">
    <location>
        <begin position="198"/>
        <end position="250"/>
    </location>
</feature>
<dbReference type="InterPro" id="IPR005467">
    <property type="entry name" value="His_kinase_dom"/>
</dbReference>
<evidence type="ECO:0000256" key="12">
    <source>
        <dbReference type="SAM" id="Phobius"/>
    </source>
</evidence>
<dbReference type="CDD" id="cd06225">
    <property type="entry name" value="HAMP"/>
    <property type="match status" value="1"/>
</dbReference>
<sequence length="487" mass="56714">MSKIQKKIWTVSMVILAIMSAIWITLTYYNNKTLNQYNEILERYLNMNEVTNASQQVIDDLNDYMLHPSLDNLEQIELSKRKVLQAKNDVYNLRNEENNFNLTNYIHLIDSFIEATDRFIIFYSENEVEASAKEFTEATSISNHISDMTLTLIDKELKTYDRIYLGIITQSKDLKELGIWLILLIAFMLLVMSYWFSRSITKPVLQLTKAANELSKGRFDEQVKVDTNDEIAFLAKTFDHMRININKLFLETKQKAQLEHELQQNKILLQESQFRSLQSQINPHFLFNTLNTLSKKAYLEGSQETSDLLVNVAGLLRYNLKQMDRSVTLREEVVVLQQYMEIQKARLTDRLKIHMEIDEACLDIKIPTLTLQPLIENAVIHAIEPREDGGNIWVRILNGDKRITIEIEDDGMGMEADKIEQILLEKYKQTEGHSTGIGFSNVVKRLRLFYGYDDVIEIESVLDRYTKIVLKLPILRRENNDTAPNRG</sequence>
<dbReference type="EC" id="2.7.13.3" evidence="3"/>
<keyword evidence="4" id="KW-1003">Cell membrane</keyword>
<feature type="domain" description="Histidine kinase" evidence="13">
    <location>
        <begin position="371"/>
        <end position="476"/>
    </location>
</feature>
<dbReference type="SMART" id="SM00387">
    <property type="entry name" value="HATPase_c"/>
    <property type="match status" value="1"/>
</dbReference>
<dbReference type="PROSITE" id="PS50885">
    <property type="entry name" value="HAMP"/>
    <property type="match status" value="1"/>
</dbReference>
<dbReference type="InterPro" id="IPR010559">
    <property type="entry name" value="Sig_transdc_His_kin_internal"/>
</dbReference>
<evidence type="ECO:0000256" key="7">
    <source>
        <dbReference type="ARBA" id="ARBA00022741"/>
    </source>
</evidence>
<dbReference type="Pfam" id="PF06580">
    <property type="entry name" value="His_kinase"/>
    <property type="match status" value="1"/>
</dbReference>
<evidence type="ECO:0000256" key="10">
    <source>
        <dbReference type="ARBA" id="ARBA00023012"/>
    </source>
</evidence>
<dbReference type="InterPro" id="IPR050640">
    <property type="entry name" value="Bact_2-comp_sensor_kinase"/>
</dbReference>
<evidence type="ECO:0000256" key="1">
    <source>
        <dbReference type="ARBA" id="ARBA00000085"/>
    </source>
</evidence>
<protein>
    <recommendedName>
        <fullName evidence="3">histidine kinase</fullName>
        <ecNumber evidence="3">2.7.13.3</ecNumber>
    </recommendedName>
</protein>
<dbReference type="EMBL" id="JBDIML010000003">
    <property type="protein sequence ID" value="MEN2767909.1"/>
    <property type="molecule type" value="Genomic_DNA"/>
</dbReference>
<comment type="caution">
    <text evidence="15">The sequence shown here is derived from an EMBL/GenBank/DDBJ whole genome shotgun (WGS) entry which is preliminary data.</text>
</comment>
<feature type="transmembrane region" description="Helical" evidence="12">
    <location>
        <begin position="177"/>
        <end position="196"/>
    </location>
</feature>
<keyword evidence="5" id="KW-0597">Phosphoprotein</keyword>
<dbReference type="PANTHER" id="PTHR34220">
    <property type="entry name" value="SENSOR HISTIDINE KINASE YPDA"/>
    <property type="match status" value="1"/>
</dbReference>
<keyword evidence="6 15" id="KW-0808">Transferase</keyword>
<dbReference type="PANTHER" id="PTHR34220:SF7">
    <property type="entry name" value="SENSOR HISTIDINE KINASE YPDA"/>
    <property type="match status" value="1"/>
</dbReference>
<evidence type="ECO:0000259" key="13">
    <source>
        <dbReference type="PROSITE" id="PS50109"/>
    </source>
</evidence>
<keyword evidence="12" id="KW-0812">Transmembrane</keyword>
<accession>A0ABU9XI26</accession>
<keyword evidence="9" id="KW-0067">ATP-binding</keyword>
<dbReference type="PROSITE" id="PS50109">
    <property type="entry name" value="HIS_KIN"/>
    <property type="match status" value="1"/>
</dbReference>